<dbReference type="InterPro" id="IPR001584">
    <property type="entry name" value="Integrase_cat-core"/>
</dbReference>
<dbReference type="FunFam" id="1.10.340.70:FF:000003">
    <property type="entry name" value="Protein CBG25708"/>
    <property type="match status" value="1"/>
</dbReference>
<feature type="region of interest" description="Disordered" evidence="2">
    <location>
        <begin position="1249"/>
        <end position="1326"/>
    </location>
</feature>
<reference evidence="6 7" key="1">
    <citation type="submission" date="2024-02" db="EMBL/GenBank/DDBJ databases">
        <title>Chromosome-scale genome assembly of the rough periwinkle Littorina saxatilis.</title>
        <authorList>
            <person name="De Jode A."/>
            <person name="Faria R."/>
            <person name="Formenti G."/>
            <person name="Sims Y."/>
            <person name="Smith T.P."/>
            <person name="Tracey A."/>
            <person name="Wood J.M.D."/>
            <person name="Zagrodzka Z.B."/>
            <person name="Johannesson K."/>
            <person name="Butlin R.K."/>
            <person name="Leder E.H."/>
        </authorList>
    </citation>
    <scope>NUCLEOTIDE SEQUENCE [LARGE SCALE GENOMIC DNA]</scope>
    <source>
        <strain evidence="6">Snail1</strain>
        <tissue evidence="6">Muscle</tissue>
    </source>
</reference>
<keyword evidence="7" id="KW-1185">Reference proteome</keyword>
<feature type="compositionally biased region" description="Polar residues" evidence="2">
    <location>
        <begin position="1"/>
        <end position="11"/>
    </location>
</feature>
<accession>A0AAN9BAS0</accession>
<dbReference type="Gene3D" id="2.40.70.10">
    <property type="entry name" value="Acid Proteases"/>
    <property type="match status" value="1"/>
</dbReference>
<dbReference type="PROSITE" id="PS50878">
    <property type="entry name" value="RT_POL"/>
    <property type="match status" value="1"/>
</dbReference>
<feature type="compositionally biased region" description="Acidic residues" evidence="2">
    <location>
        <begin position="281"/>
        <end position="290"/>
    </location>
</feature>
<evidence type="ECO:0008006" key="8">
    <source>
        <dbReference type="Google" id="ProtNLM"/>
    </source>
</evidence>
<dbReference type="PROSITE" id="PS50175">
    <property type="entry name" value="ASP_PROT_RETROV"/>
    <property type="match status" value="1"/>
</dbReference>
<dbReference type="GO" id="GO:0003676">
    <property type="term" value="F:nucleic acid binding"/>
    <property type="evidence" value="ECO:0007669"/>
    <property type="project" value="InterPro"/>
</dbReference>
<dbReference type="InterPro" id="IPR000477">
    <property type="entry name" value="RT_dom"/>
</dbReference>
<feature type="compositionally biased region" description="Basic residues" evidence="2">
    <location>
        <begin position="202"/>
        <end position="211"/>
    </location>
</feature>
<keyword evidence="1" id="KW-0378">Hydrolase</keyword>
<dbReference type="InterPro" id="IPR050951">
    <property type="entry name" value="Retrovirus_Pol_polyprotein"/>
</dbReference>
<dbReference type="SUPFAM" id="SSF56672">
    <property type="entry name" value="DNA/RNA polymerases"/>
    <property type="match status" value="1"/>
</dbReference>
<gene>
    <name evidence="6" type="ORF">V1264_023130</name>
</gene>
<dbReference type="Pfam" id="PF00078">
    <property type="entry name" value="RVT_1"/>
    <property type="match status" value="1"/>
</dbReference>
<feature type="region of interest" description="Disordered" evidence="2">
    <location>
        <begin position="269"/>
        <end position="290"/>
    </location>
</feature>
<dbReference type="InterPro" id="IPR036397">
    <property type="entry name" value="RNaseH_sf"/>
</dbReference>
<dbReference type="PROSITE" id="PS50994">
    <property type="entry name" value="INTEGRASE"/>
    <property type="match status" value="1"/>
</dbReference>
<dbReference type="InterPro" id="IPR012337">
    <property type="entry name" value="RNaseH-like_sf"/>
</dbReference>
<name>A0AAN9BAS0_9CAEN</name>
<dbReference type="InterPro" id="IPR041577">
    <property type="entry name" value="RT_RNaseH_2"/>
</dbReference>
<dbReference type="InterPro" id="IPR041588">
    <property type="entry name" value="Integrase_H2C2"/>
</dbReference>
<proteinExistence type="predicted"/>
<dbReference type="FunFam" id="3.10.20.370:FF:000001">
    <property type="entry name" value="Retrovirus-related Pol polyprotein from transposon 17.6-like protein"/>
    <property type="match status" value="1"/>
</dbReference>
<dbReference type="PANTHER" id="PTHR37984">
    <property type="entry name" value="PROTEIN CBG26694"/>
    <property type="match status" value="1"/>
</dbReference>
<dbReference type="Gene3D" id="3.10.10.10">
    <property type="entry name" value="HIV Type 1 Reverse Transcriptase, subunit A, domain 1"/>
    <property type="match status" value="1"/>
</dbReference>
<dbReference type="Gene3D" id="3.30.420.10">
    <property type="entry name" value="Ribonuclease H-like superfamily/Ribonuclease H"/>
    <property type="match status" value="1"/>
</dbReference>
<dbReference type="Pfam" id="PF17919">
    <property type="entry name" value="RT_RNaseH_2"/>
    <property type="match status" value="1"/>
</dbReference>
<dbReference type="SUPFAM" id="SSF53098">
    <property type="entry name" value="Ribonuclease H-like"/>
    <property type="match status" value="1"/>
</dbReference>
<evidence type="ECO:0000259" key="5">
    <source>
        <dbReference type="PROSITE" id="PS50994"/>
    </source>
</evidence>
<dbReference type="PANTHER" id="PTHR37984:SF9">
    <property type="entry name" value="INTEGRASE CATALYTIC DOMAIN-CONTAINING PROTEIN"/>
    <property type="match status" value="1"/>
</dbReference>
<sequence length="1326" mass="149834">MQGDNNEQAQAAENRVQRHTPLPLPKTFDGTPASWPKWRTRFDRYRTGSGLFEKSKNEQVSTFLYAMGEAADDILTTLRVDENTATYEEVKQALDDYFGARKNVVVERARFNKLTQKPGEPVDSFIQELYRIAEECEYGPLKDELIRDRIVVGVTDDDLSEKLQSMAKLTLVDAIQHSRQAEARKESQPLIRDKAGVDFVKHRQHKSRSHPKTASSNNHSRRQTFQPHRQQKCGYCGKEPHSRDSCPAKNATCRACSKHGHYETVCRSRKTASQKVHEVEQSDEESDYDSEYETSNFIGTVDSNYEDYWTASIKVNGHNTQFKLDTGASVSVVSNTEKWLNNNKVQTTSKKLRGPGGVNLFPVGTIDATLTYHGREMTEKLYILKNQPCSLLSKSACVKLGIVSRIDAIENEPDFKQEFPALFKGLGLVNKSYKITMKAEKTPVCIYTPRKIAHPLLPKVQEELQRMEQQGVISKVTEPTEWCSGMVVVPKPSGAVRICVDLTHLNQAVQREPHPMASVDESLAKLGQSKVFTKLDAKSGFWQIPLCQESRLLTTFITPFGRYCFNRLPFGISSAPEIFQRIMSEILLGLDKVICHMDDILVHASDMVTHNQRVREVLGRLREAGITLNEKCEFSKSSVKFLGHIVDSTGIHPDPKKIDAIQNFPAPTNVTELQRFMGMVNQLAKFMPDLAKINTPLRHLLRKEIAWMWDEQQQSAFQRIKDLLTSPPVLAHYDTHRRTIIAADASATGIGAVLLQLQQDRSRRPVCFISRSLSDAEKNYAVIEKEALAATWACERFNDYIMGLQFTLETDHKPLVPLLSTTELHRMSPRIQRFRLRMMRYSPKVVHVSGKHQITADALSRAPVGQPEPADIDLVDDVAALAKQTVDILPASTQKLREIRDAQKADGELHQVRELCTHGWPAYMPENTLLKQYWLNREHLTIVDDLLLFNDRLVIPRSLRMDILSRLHEGHLGITKCRALARTSVWWPYISSAVEEMVNKCTTCAKHRPEQKEPLLPSSFPDRPWKRVGMDLFELHGKTYLSIVDYYSRWVETKLLSRQTSAETINQIKSVFAVHGIPDVVVSDNGTQFSSEEFSTFATTYGFTHVTSSPRYPRSNGEAERAVQTVKRLIKKAKDPYLALLMYRATPLQNGLAPSELLMGRKLKTRVPVLPSSLGPARQDHEAVRATEVANRETQRQNFNRRHQARELPPLQPGDSVWIRDMKRPGEVVSKTIHPRSYIIKTHHGNIRRNRSAVVSTPSADGDVQPSTPPKLPVPQHVMPGQPEPTATPSPLTAGPECASTPKQSSSVPTTTRSGRCVVKPNRLDL</sequence>
<dbReference type="CDD" id="cd01647">
    <property type="entry name" value="RT_LTR"/>
    <property type="match status" value="1"/>
</dbReference>
<dbReference type="GO" id="GO:0006508">
    <property type="term" value="P:proteolysis"/>
    <property type="evidence" value="ECO:0007669"/>
    <property type="project" value="InterPro"/>
</dbReference>
<evidence type="ECO:0000259" key="3">
    <source>
        <dbReference type="PROSITE" id="PS50175"/>
    </source>
</evidence>
<dbReference type="InterPro" id="IPR043128">
    <property type="entry name" value="Rev_trsase/Diguanyl_cyclase"/>
</dbReference>
<dbReference type="InterPro" id="IPR043502">
    <property type="entry name" value="DNA/RNA_pol_sf"/>
</dbReference>
<dbReference type="EMBL" id="JBAMIC010000011">
    <property type="protein sequence ID" value="KAK7100135.1"/>
    <property type="molecule type" value="Genomic_DNA"/>
</dbReference>
<comment type="caution">
    <text evidence="6">The sequence shown here is derived from an EMBL/GenBank/DDBJ whole genome shotgun (WGS) entry which is preliminary data.</text>
</comment>
<evidence type="ECO:0000259" key="4">
    <source>
        <dbReference type="PROSITE" id="PS50878"/>
    </source>
</evidence>
<feature type="domain" description="Reverse transcriptase" evidence="4">
    <location>
        <begin position="470"/>
        <end position="646"/>
    </location>
</feature>
<feature type="compositionally biased region" description="Polar residues" evidence="2">
    <location>
        <begin position="1301"/>
        <end position="1314"/>
    </location>
</feature>
<dbReference type="Pfam" id="PF17921">
    <property type="entry name" value="Integrase_H2C2"/>
    <property type="match status" value="1"/>
</dbReference>
<dbReference type="Pfam" id="PF14893">
    <property type="entry name" value="PNMA"/>
    <property type="match status" value="1"/>
</dbReference>
<dbReference type="GO" id="GO:0004190">
    <property type="term" value="F:aspartic-type endopeptidase activity"/>
    <property type="evidence" value="ECO:0007669"/>
    <property type="project" value="InterPro"/>
</dbReference>
<dbReference type="InterPro" id="IPR048270">
    <property type="entry name" value="PNMA_C"/>
</dbReference>
<evidence type="ECO:0000256" key="1">
    <source>
        <dbReference type="ARBA" id="ARBA00022801"/>
    </source>
</evidence>
<dbReference type="GO" id="GO:0015074">
    <property type="term" value="P:DNA integration"/>
    <property type="evidence" value="ECO:0007669"/>
    <property type="project" value="InterPro"/>
</dbReference>
<dbReference type="Proteomes" id="UP001374579">
    <property type="component" value="Unassembled WGS sequence"/>
</dbReference>
<evidence type="ECO:0000256" key="2">
    <source>
        <dbReference type="SAM" id="MobiDB-lite"/>
    </source>
</evidence>
<dbReference type="InterPro" id="IPR001995">
    <property type="entry name" value="Peptidase_A2_cat"/>
</dbReference>
<evidence type="ECO:0000313" key="6">
    <source>
        <dbReference type="EMBL" id="KAK7100135.1"/>
    </source>
</evidence>
<dbReference type="InterPro" id="IPR021109">
    <property type="entry name" value="Peptidase_aspartic_dom_sf"/>
</dbReference>
<feature type="domain" description="Integrase catalytic" evidence="5">
    <location>
        <begin position="1020"/>
        <end position="1184"/>
    </location>
</feature>
<organism evidence="6 7">
    <name type="scientific">Littorina saxatilis</name>
    <dbReference type="NCBI Taxonomy" id="31220"/>
    <lineage>
        <taxon>Eukaryota</taxon>
        <taxon>Metazoa</taxon>
        <taxon>Spiralia</taxon>
        <taxon>Lophotrochozoa</taxon>
        <taxon>Mollusca</taxon>
        <taxon>Gastropoda</taxon>
        <taxon>Caenogastropoda</taxon>
        <taxon>Littorinimorpha</taxon>
        <taxon>Littorinoidea</taxon>
        <taxon>Littorinidae</taxon>
        <taxon>Littorina</taxon>
    </lineage>
</organism>
<dbReference type="Gene3D" id="3.30.70.270">
    <property type="match status" value="2"/>
</dbReference>
<feature type="region of interest" description="Disordered" evidence="2">
    <location>
        <begin position="201"/>
        <end position="233"/>
    </location>
</feature>
<protein>
    <recommendedName>
        <fullName evidence="8">Endonuclease</fullName>
    </recommendedName>
</protein>
<dbReference type="CDD" id="cd09274">
    <property type="entry name" value="RNase_HI_RT_Ty3"/>
    <property type="match status" value="1"/>
</dbReference>
<dbReference type="SUPFAM" id="SSF50630">
    <property type="entry name" value="Acid proteases"/>
    <property type="match status" value="1"/>
</dbReference>
<evidence type="ECO:0000313" key="7">
    <source>
        <dbReference type="Proteomes" id="UP001374579"/>
    </source>
</evidence>
<feature type="region of interest" description="Disordered" evidence="2">
    <location>
        <begin position="1"/>
        <end position="35"/>
    </location>
</feature>
<dbReference type="Pfam" id="PF00665">
    <property type="entry name" value="rve"/>
    <property type="match status" value="1"/>
</dbReference>
<dbReference type="Gene3D" id="1.10.340.70">
    <property type="match status" value="1"/>
</dbReference>
<feature type="compositionally biased region" description="Polar residues" evidence="2">
    <location>
        <begin position="212"/>
        <end position="228"/>
    </location>
</feature>
<dbReference type="FunFam" id="3.30.420.10:FF:000063">
    <property type="entry name" value="Retrovirus-related Pol polyprotein from transposon 297-like Protein"/>
    <property type="match status" value="1"/>
</dbReference>
<feature type="domain" description="Peptidase A2" evidence="3">
    <location>
        <begin position="320"/>
        <end position="357"/>
    </location>
</feature>
<dbReference type="FunFam" id="3.30.70.270:FF:000026">
    <property type="entry name" value="Transposon Ty3-G Gag-Pol polyprotein"/>
    <property type="match status" value="1"/>
</dbReference>